<keyword evidence="2" id="KW-1185">Reference proteome</keyword>
<protein>
    <recommendedName>
        <fullName evidence="3">DUF2867 domain-containing protein</fullName>
    </recommendedName>
</protein>
<sequence>MSSPFLSSMPADSRLQSCSRSADFHDSWSVHPVDPGITTFAALQAVFMRSPRWIANAMALRNKVVSKLGLKDLGGFDKLNPEKPLSAYRIGDRLGIFTLLSVSEEEIVMGDDDKHLQVQVSVYRDWQQNLVTVSTVVHVKNWFGHLYMLPVKPAHRRIVPATLRVLTR</sequence>
<dbReference type="InterPro" id="IPR021295">
    <property type="entry name" value="DUF2867"/>
</dbReference>
<evidence type="ECO:0000313" key="2">
    <source>
        <dbReference type="Proteomes" id="UP000653343"/>
    </source>
</evidence>
<dbReference type="EMBL" id="BMYU01000007">
    <property type="protein sequence ID" value="GGX48452.1"/>
    <property type="molecule type" value="Genomic_DNA"/>
</dbReference>
<gene>
    <name evidence="1" type="ORF">GCM10010946_28880</name>
</gene>
<accession>A0ABQ2Y114</accession>
<organism evidence="1 2">
    <name type="scientific">Undibacterium squillarum</name>
    <dbReference type="NCBI Taxonomy" id="1131567"/>
    <lineage>
        <taxon>Bacteria</taxon>
        <taxon>Pseudomonadati</taxon>
        <taxon>Pseudomonadota</taxon>
        <taxon>Betaproteobacteria</taxon>
        <taxon>Burkholderiales</taxon>
        <taxon>Oxalobacteraceae</taxon>
        <taxon>Undibacterium</taxon>
    </lineage>
</organism>
<evidence type="ECO:0008006" key="3">
    <source>
        <dbReference type="Google" id="ProtNLM"/>
    </source>
</evidence>
<reference evidence="2" key="1">
    <citation type="journal article" date="2019" name="Int. J. Syst. Evol. Microbiol.">
        <title>The Global Catalogue of Microorganisms (GCM) 10K type strain sequencing project: providing services to taxonomists for standard genome sequencing and annotation.</title>
        <authorList>
            <consortium name="The Broad Institute Genomics Platform"/>
            <consortium name="The Broad Institute Genome Sequencing Center for Infectious Disease"/>
            <person name="Wu L."/>
            <person name="Ma J."/>
        </authorList>
    </citation>
    <scope>NUCLEOTIDE SEQUENCE [LARGE SCALE GENOMIC DNA]</scope>
    <source>
        <strain evidence="2">KCTC 23917</strain>
    </source>
</reference>
<comment type="caution">
    <text evidence="1">The sequence shown here is derived from an EMBL/GenBank/DDBJ whole genome shotgun (WGS) entry which is preliminary data.</text>
</comment>
<proteinExistence type="predicted"/>
<dbReference type="Proteomes" id="UP000653343">
    <property type="component" value="Unassembled WGS sequence"/>
</dbReference>
<evidence type="ECO:0000313" key="1">
    <source>
        <dbReference type="EMBL" id="GGX48452.1"/>
    </source>
</evidence>
<dbReference type="Pfam" id="PF11066">
    <property type="entry name" value="DUF2867"/>
    <property type="match status" value="1"/>
</dbReference>
<name>A0ABQ2Y114_9BURK</name>
<dbReference type="RefSeq" id="WP_189357914.1">
    <property type="nucleotide sequence ID" value="NZ_BMYU01000007.1"/>
</dbReference>